<organism evidence="2 3">
    <name type="scientific">Euzebyella marina</name>
    <dbReference type="NCBI Taxonomy" id="1761453"/>
    <lineage>
        <taxon>Bacteria</taxon>
        <taxon>Pseudomonadati</taxon>
        <taxon>Bacteroidota</taxon>
        <taxon>Flavobacteriia</taxon>
        <taxon>Flavobacteriales</taxon>
        <taxon>Flavobacteriaceae</taxon>
        <taxon>Euzebyella</taxon>
    </lineage>
</organism>
<keyword evidence="1" id="KW-1133">Transmembrane helix</keyword>
<gene>
    <name evidence="2" type="ORF">D1013_11655</name>
</gene>
<reference evidence="2 3" key="1">
    <citation type="submission" date="2018-08" db="EMBL/GenBank/DDBJ databases">
        <title>The reduced genetic potential of extracellular carbohydrate catabolism in Euzebyella marina RN62, a Flavobacteriia bacterium isolated from the hadal water.</title>
        <authorList>
            <person name="Xue C."/>
        </authorList>
    </citation>
    <scope>NUCLEOTIDE SEQUENCE [LARGE SCALE GENOMIC DNA]</scope>
    <source>
        <strain evidence="2 3">RN62</strain>
    </source>
</reference>
<dbReference type="KEGG" id="emar:D1013_11655"/>
<protein>
    <submittedName>
        <fullName evidence="2">Uncharacterized protein</fullName>
    </submittedName>
</protein>
<keyword evidence="1" id="KW-0812">Transmembrane</keyword>
<dbReference type="EMBL" id="CP032050">
    <property type="protein sequence ID" value="AYN67984.1"/>
    <property type="molecule type" value="Genomic_DNA"/>
</dbReference>
<dbReference type="Proteomes" id="UP000276309">
    <property type="component" value="Chromosome"/>
</dbReference>
<dbReference type="AlphaFoldDB" id="A0A3G2L6R6"/>
<dbReference type="RefSeq" id="WP_121848999.1">
    <property type="nucleotide sequence ID" value="NZ_CP032050.1"/>
</dbReference>
<sequence>MSTNQDNKYKKLALGLLFDAIGMLSFTIPFIGEFSDIIWAPLAGWLMTRMYKGKIGQGAGLFTFIEEIIPGFDLIPTFTLMWLYTYVLKKSPAKTTIEV</sequence>
<name>A0A3G2L6R6_9FLAO</name>
<keyword evidence="1" id="KW-0472">Membrane</keyword>
<evidence type="ECO:0000256" key="1">
    <source>
        <dbReference type="SAM" id="Phobius"/>
    </source>
</evidence>
<dbReference type="OrthoDB" id="1144067at2"/>
<evidence type="ECO:0000313" key="2">
    <source>
        <dbReference type="EMBL" id="AYN67984.1"/>
    </source>
</evidence>
<evidence type="ECO:0000313" key="3">
    <source>
        <dbReference type="Proteomes" id="UP000276309"/>
    </source>
</evidence>
<feature type="transmembrane region" description="Helical" evidence="1">
    <location>
        <begin position="12"/>
        <end position="32"/>
    </location>
</feature>
<keyword evidence="3" id="KW-1185">Reference proteome</keyword>
<feature type="transmembrane region" description="Helical" evidence="1">
    <location>
        <begin position="68"/>
        <end position="87"/>
    </location>
</feature>
<accession>A0A3G2L6R6</accession>
<proteinExistence type="predicted"/>